<evidence type="ECO:0000313" key="1">
    <source>
        <dbReference type="EMBL" id="MFC7138062.1"/>
    </source>
</evidence>
<accession>A0ABD5XXY5</accession>
<dbReference type="Proteomes" id="UP001596368">
    <property type="component" value="Unassembled WGS sequence"/>
</dbReference>
<proteinExistence type="predicted"/>
<gene>
    <name evidence="1" type="ORF">ACFQRB_19515</name>
</gene>
<protein>
    <submittedName>
        <fullName evidence="1">Uncharacterized protein</fullName>
    </submittedName>
</protein>
<evidence type="ECO:0000313" key="2">
    <source>
        <dbReference type="Proteomes" id="UP001596368"/>
    </source>
</evidence>
<comment type="caution">
    <text evidence="1">The sequence shown here is derived from an EMBL/GenBank/DDBJ whole genome shotgun (WGS) entry which is preliminary data.</text>
</comment>
<dbReference type="AlphaFoldDB" id="A0ABD5XXY5"/>
<organism evidence="1 2">
    <name type="scientific">Halobaculum litoreum</name>
    <dbReference type="NCBI Taxonomy" id="3031998"/>
    <lineage>
        <taxon>Archaea</taxon>
        <taxon>Methanobacteriati</taxon>
        <taxon>Methanobacteriota</taxon>
        <taxon>Stenosarchaea group</taxon>
        <taxon>Halobacteria</taxon>
        <taxon>Halobacteriales</taxon>
        <taxon>Haloferacaceae</taxon>
        <taxon>Halobaculum</taxon>
    </lineage>
</organism>
<dbReference type="EMBL" id="JBHSZG010000008">
    <property type="protein sequence ID" value="MFC7138062.1"/>
    <property type="molecule type" value="Genomic_DNA"/>
</dbReference>
<reference evidence="1 2" key="1">
    <citation type="journal article" date="2019" name="Int. J. Syst. Evol. Microbiol.">
        <title>The Global Catalogue of Microorganisms (GCM) 10K type strain sequencing project: providing services to taxonomists for standard genome sequencing and annotation.</title>
        <authorList>
            <consortium name="The Broad Institute Genomics Platform"/>
            <consortium name="The Broad Institute Genome Sequencing Center for Infectious Disease"/>
            <person name="Wu L."/>
            <person name="Ma J."/>
        </authorList>
    </citation>
    <scope>NUCLEOTIDE SEQUENCE [LARGE SCALE GENOMIC DNA]</scope>
    <source>
        <strain evidence="1 2">DT92</strain>
    </source>
</reference>
<keyword evidence="2" id="KW-1185">Reference proteome</keyword>
<name>A0ABD5XXY5_9EURY</name>
<sequence>MPKRESAFCTTVCSFSPLDVRNQPPNPSSSGVRTLAFATSM</sequence>